<protein>
    <submittedName>
        <fullName evidence="1">Uncharacterized protein</fullName>
    </submittedName>
</protein>
<comment type="caution">
    <text evidence="1">The sequence shown here is derived from an EMBL/GenBank/DDBJ whole genome shotgun (WGS) entry which is preliminary data.</text>
</comment>
<evidence type="ECO:0000313" key="1">
    <source>
        <dbReference type="EMBL" id="KAK9318999.1"/>
    </source>
</evidence>
<dbReference type="EMBL" id="MU970246">
    <property type="protein sequence ID" value="KAK9318999.1"/>
    <property type="molecule type" value="Genomic_DNA"/>
</dbReference>
<organism evidence="1 2">
    <name type="scientific">Lipomyces orientalis</name>
    <dbReference type="NCBI Taxonomy" id="1233043"/>
    <lineage>
        <taxon>Eukaryota</taxon>
        <taxon>Fungi</taxon>
        <taxon>Dikarya</taxon>
        <taxon>Ascomycota</taxon>
        <taxon>Saccharomycotina</taxon>
        <taxon>Lipomycetes</taxon>
        <taxon>Lipomycetales</taxon>
        <taxon>Lipomycetaceae</taxon>
        <taxon>Lipomyces</taxon>
    </lineage>
</organism>
<dbReference type="Proteomes" id="UP001489719">
    <property type="component" value="Unassembled WGS sequence"/>
</dbReference>
<feature type="non-terminal residue" evidence="1">
    <location>
        <position position="1"/>
    </location>
</feature>
<proteinExistence type="predicted"/>
<name>A0ACC3TD05_9ASCO</name>
<evidence type="ECO:0000313" key="2">
    <source>
        <dbReference type="Proteomes" id="UP001489719"/>
    </source>
</evidence>
<reference evidence="2" key="1">
    <citation type="journal article" date="2024" name="Front. Bioeng. Biotechnol.">
        <title>Genome-scale model development and genomic sequencing of the oleaginous clade Lipomyces.</title>
        <authorList>
            <person name="Czajka J.J."/>
            <person name="Han Y."/>
            <person name="Kim J."/>
            <person name="Mondo S.J."/>
            <person name="Hofstad B.A."/>
            <person name="Robles A."/>
            <person name="Haridas S."/>
            <person name="Riley R."/>
            <person name="LaButti K."/>
            <person name="Pangilinan J."/>
            <person name="Andreopoulos W."/>
            <person name="Lipzen A."/>
            <person name="Yan J."/>
            <person name="Wang M."/>
            <person name="Ng V."/>
            <person name="Grigoriev I.V."/>
            <person name="Spatafora J.W."/>
            <person name="Magnuson J.K."/>
            <person name="Baker S.E."/>
            <person name="Pomraning K.R."/>
        </authorList>
    </citation>
    <scope>NUCLEOTIDE SEQUENCE [LARGE SCALE GENOMIC DNA]</scope>
    <source>
        <strain evidence="2">CBS 10300</strain>
    </source>
</reference>
<keyword evidence="2" id="KW-1185">Reference proteome</keyword>
<accession>A0ACC3TD05</accession>
<sequence>IASVIPTVTTACTSVQTVIDCLRPPASLRFTHVNYDDADPWAHVMAWISLAPQTLCIVYLTLIFSRREIETIVLFIGQLASEVANHLLKRILREERPKYGTVGDRDNLGYGLPSAHAQFMAFYTTYVCLWMFLRAHHFSAQKRTSRTIGLVSLLSVLSHLEAGSTGTICRYCTWHGMVCRVCRHA</sequence>
<gene>
    <name evidence="1" type="ORF">V1517DRAFT_333919</name>
</gene>